<comment type="caution">
    <text evidence="2">The sequence shown here is derived from an EMBL/GenBank/DDBJ whole genome shotgun (WGS) entry which is preliminary data.</text>
</comment>
<evidence type="ECO:0000313" key="3">
    <source>
        <dbReference type="Proteomes" id="UP000003089"/>
    </source>
</evidence>
<evidence type="ECO:0000256" key="1">
    <source>
        <dbReference type="SAM" id="Phobius"/>
    </source>
</evidence>
<feature type="transmembrane region" description="Helical" evidence="1">
    <location>
        <begin position="156"/>
        <end position="175"/>
    </location>
</feature>
<keyword evidence="1" id="KW-1133">Transmembrane helix</keyword>
<reference evidence="2 3" key="1">
    <citation type="submission" date="2012-02" db="EMBL/GenBank/DDBJ databases">
        <title>The Genome Sequence of Bacteroides nordii CL02T12C05.</title>
        <authorList>
            <consortium name="The Broad Institute Genome Sequencing Platform"/>
            <person name="Earl A."/>
            <person name="Ward D."/>
            <person name="Feldgarden M."/>
            <person name="Gevers D."/>
            <person name="Zitomersky N.L."/>
            <person name="Coyne M.J."/>
            <person name="Comstock L.E."/>
            <person name="Young S.K."/>
            <person name="Zeng Q."/>
            <person name="Gargeya S."/>
            <person name="Fitzgerald M."/>
            <person name="Haas B."/>
            <person name="Abouelleil A."/>
            <person name="Alvarado L."/>
            <person name="Arachchi H.M."/>
            <person name="Berlin A."/>
            <person name="Chapman S.B."/>
            <person name="Gearin G."/>
            <person name="Goldberg J."/>
            <person name="Griggs A."/>
            <person name="Gujja S."/>
            <person name="Hansen M."/>
            <person name="Heiman D."/>
            <person name="Howarth C."/>
            <person name="Larimer J."/>
            <person name="Lui A."/>
            <person name="MacDonald P.J.P."/>
            <person name="McCowen C."/>
            <person name="Montmayeur A."/>
            <person name="Murphy C."/>
            <person name="Neiman D."/>
            <person name="Pearson M."/>
            <person name="Priest M."/>
            <person name="Roberts A."/>
            <person name="Saif S."/>
            <person name="Shea T."/>
            <person name="Sisk P."/>
            <person name="Stolte C."/>
            <person name="Sykes S."/>
            <person name="Wortman J."/>
            <person name="Nusbaum C."/>
            <person name="Birren B."/>
        </authorList>
    </citation>
    <scope>NUCLEOTIDE SEQUENCE [LARGE SCALE GENOMIC DNA]</scope>
    <source>
        <strain evidence="2 3">CL02T12C05</strain>
    </source>
</reference>
<proteinExistence type="predicted"/>
<evidence type="ECO:0000313" key="2">
    <source>
        <dbReference type="EMBL" id="EIY46091.1"/>
    </source>
</evidence>
<dbReference type="PATRIC" id="fig|997884.3.peg.3645"/>
<gene>
    <name evidence="2" type="ORF">HMPREF1068_03558</name>
</gene>
<keyword evidence="1" id="KW-0812">Transmembrane</keyword>
<feature type="transmembrane region" description="Helical" evidence="1">
    <location>
        <begin position="65"/>
        <end position="82"/>
    </location>
</feature>
<dbReference type="Proteomes" id="UP000003089">
    <property type="component" value="Unassembled WGS sequence"/>
</dbReference>
<name>I9RSP9_9BACE</name>
<dbReference type="HOGENOM" id="CLU_1352393_0_0_10"/>
<keyword evidence="3" id="KW-1185">Reference proteome</keyword>
<dbReference type="STRING" id="997884.HMPREF1068_03558"/>
<feature type="transmembrane region" description="Helical" evidence="1">
    <location>
        <begin position="7"/>
        <end position="27"/>
    </location>
</feature>
<protein>
    <submittedName>
        <fullName evidence="2">Uncharacterized protein</fullName>
    </submittedName>
</protein>
<accession>I9RSP9</accession>
<organism evidence="2 3">
    <name type="scientific">Bacteroides nordii CL02T12C05</name>
    <dbReference type="NCBI Taxonomy" id="997884"/>
    <lineage>
        <taxon>Bacteria</taxon>
        <taxon>Pseudomonadati</taxon>
        <taxon>Bacteroidota</taxon>
        <taxon>Bacteroidia</taxon>
        <taxon>Bacteroidales</taxon>
        <taxon>Bacteroidaceae</taxon>
        <taxon>Bacteroides</taxon>
    </lineage>
</organism>
<dbReference type="AlphaFoldDB" id="I9RSP9"/>
<feature type="transmembrane region" description="Helical" evidence="1">
    <location>
        <begin position="132"/>
        <end position="150"/>
    </location>
</feature>
<sequence>MNYINHNIAGLFILTLVLIAIYFWYLFIPQTILIEYSASIMTTGSLMLLLGYLNTKKKPSKSYNFIIWVIILFISYLIIRLALKQDLFSESYLYPSICTFCLRYQVPMDWLLFLLLLPSMNTSLEKVPKKHLSTFILCLFSISSIELFIANQNFNIYFQILLLMYLIGKYFKLYGFILSKRVLFLVWTILMVISAYKIWILL</sequence>
<keyword evidence="1" id="KW-0472">Membrane</keyword>
<feature type="transmembrane region" description="Helical" evidence="1">
    <location>
        <begin position="182"/>
        <end position="201"/>
    </location>
</feature>
<feature type="transmembrane region" description="Helical" evidence="1">
    <location>
        <begin position="33"/>
        <end position="53"/>
    </location>
</feature>
<dbReference type="EMBL" id="AGXS01000024">
    <property type="protein sequence ID" value="EIY46091.1"/>
    <property type="molecule type" value="Genomic_DNA"/>
</dbReference>